<dbReference type="InterPro" id="IPR000594">
    <property type="entry name" value="ThiF_NAD_FAD-bd"/>
</dbReference>
<dbReference type="OMA" id="ISYTMYD"/>
<evidence type="ECO:0000313" key="4">
    <source>
        <dbReference type="Proteomes" id="UP000054408"/>
    </source>
</evidence>
<dbReference type="SUPFAM" id="SSF69572">
    <property type="entry name" value="Activating enzymes of the ubiquitin-like proteins"/>
    <property type="match status" value="1"/>
</dbReference>
<dbReference type="InterPro" id="IPR035985">
    <property type="entry name" value="Ubiquitin-activating_enz"/>
</dbReference>
<sequence length="473" mass="49191">MKAGVVAAVGAAVAATAATAFYAGARYAAGSRSESTASTRTDTKTGAGAGAGAGAESVGDGGIGGGCDADDELLHAQQFKRCVAFLGEEGFGRLRGATVVVVGCGGVGSHCAHMLARSGVGTLVLIDFDQVTLSSLNRHATATWADVGKPKVTAMAAAFAASAPAVKVVAKPLMFTGEAAAELLLGAGGEAPDFVIDCIDNRKTKVDLLMYCTDNDIPVVSSMGAGARADPSRIRVADIMETSADAFARRLRADLRKRGLTKPIPCVYSTEPAGSTLAPLPAEVAAAPDEYTLFPDLHFRVSIIPVLGMVPAMFGNALAAFVVMEISRPVEPVPDEVALDPDAPASKTRETEAERSPLGAELDAAFPGWTFSKADAKYVAIEMWHNVSARRGHASRRLTLVRWDPAAPSVPANLVLVTRKEAKAMSAVPLAERAARYGTDWVAWVESRLAMGRAYMERVRDEAAAMASADADA</sequence>
<dbReference type="PANTHER" id="PTHR43267:SF2">
    <property type="entry name" value="TRNA THREONYLCARBAMOYLADENOSINE DEHYDRATASE 1-RELATED"/>
    <property type="match status" value="1"/>
</dbReference>
<dbReference type="RefSeq" id="XP_013756780.1">
    <property type="nucleotide sequence ID" value="XM_013901326.1"/>
</dbReference>
<proteinExistence type="predicted"/>
<dbReference type="Gene3D" id="3.40.50.720">
    <property type="entry name" value="NAD(P)-binding Rossmann-like Domain"/>
    <property type="match status" value="1"/>
</dbReference>
<dbReference type="OrthoDB" id="10265862at2759"/>
<reference evidence="3 4" key="1">
    <citation type="submission" date="2010-05" db="EMBL/GenBank/DDBJ databases">
        <title>The Genome Sequence of Thecamonas trahens ATCC 50062.</title>
        <authorList>
            <consortium name="The Broad Institute Genome Sequencing Platform"/>
            <person name="Russ C."/>
            <person name="Cuomo C."/>
            <person name="Shea T."/>
            <person name="Young S.K."/>
            <person name="Zeng Q."/>
            <person name="Koehrsen M."/>
            <person name="Haas B."/>
            <person name="Borodovsky M."/>
            <person name="Guigo R."/>
            <person name="Alvarado L."/>
            <person name="Berlin A."/>
            <person name="Bochicchio J."/>
            <person name="Borenstein D."/>
            <person name="Chapman S."/>
            <person name="Chen Z."/>
            <person name="Freedman E."/>
            <person name="Gellesch M."/>
            <person name="Goldberg J."/>
            <person name="Griggs A."/>
            <person name="Gujja S."/>
            <person name="Heilman E."/>
            <person name="Heiman D."/>
            <person name="Hepburn T."/>
            <person name="Howarth C."/>
            <person name="Jen D."/>
            <person name="Larson L."/>
            <person name="Mehta T."/>
            <person name="Park D."/>
            <person name="Pearson M."/>
            <person name="Roberts A."/>
            <person name="Saif S."/>
            <person name="Shenoy N."/>
            <person name="Sisk P."/>
            <person name="Stolte C."/>
            <person name="Sykes S."/>
            <person name="Thomson T."/>
            <person name="Walk T."/>
            <person name="White J."/>
            <person name="Yandava C."/>
            <person name="Burger G."/>
            <person name="Gray M.W."/>
            <person name="Holland P.W.H."/>
            <person name="King N."/>
            <person name="Lang F.B.F."/>
            <person name="Roger A.J."/>
            <person name="Ruiz-Trillo I."/>
            <person name="Lander E."/>
            <person name="Nusbaum C."/>
        </authorList>
    </citation>
    <scope>NUCLEOTIDE SEQUENCE [LARGE SCALE GENOMIC DNA]</scope>
    <source>
        <strain evidence="3 4">ATCC 50062</strain>
    </source>
</reference>
<organism evidence="3 4">
    <name type="scientific">Thecamonas trahens ATCC 50062</name>
    <dbReference type="NCBI Taxonomy" id="461836"/>
    <lineage>
        <taxon>Eukaryota</taxon>
        <taxon>Apusozoa</taxon>
        <taxon>Apusomonadida</taxon>
        <taxon>Apusomonadidae</taxon>
        <taxon>Thecamonas</taxon>
    </lineage>
</organism>
<gene>
    <name evidence="3" type="ORF">AMSG_06728</name>
</gene>
<evidence type="ECO:0000256" key="1">
    <source>
        <dbReference type="SAM" id="MobiDB-lite"/>
    </source>
</evidence>
<keyword evidence="4" id="KW-1185">Reference proteome</keyword>
<name>A0A0L0DF22_THETB</name>
<dbReference type="GO" id="GO:0061503">
    <property type="term" value="F:tRNA threonylcarbamoyladenosine dehydratase"/>
    <property type="evidence" value="ECO:0007669"/>
    <property type="project" value="TreeGrafter"/>
</dbReference>
<dbReference type="PANTHER" id="PTHR43267">
    <property type="entry name" value="TRNA THREONYLCARBAMOYLADENOSINE DEHYDRATASE"/>
    <property type="match status" value="1"/>
</dbReference>
<evidence type="ECO:0000313" key="3">
    <source>
        <dbReference type="EMBL" id="KNC50825.1"/>
    </source>
</evidence>
<dbReference type="Pfam" id="PF00899">
    <property type="entry name" value="ThiF"/>
    <property type="match status" value="1"/>
</dbReference>
<dbReference type="GO" id="GO:0008641">
    <property type="term" value="F:ubiquitin-like modifier activating enzyme activity"/>
    <property type="evidence" value="ECO:0007669"/>
    <property type="project" value="InterPro"/>
</dbReference>
<dbReference type="Proteomes" id="UP000054408">
    <property type="component" value="Unassembled WGS sequence"/>
</dbReference>
<dbReference type="STRING" id="461836.A0A0L0DF22"/>
<dbReference type="GO" id="GO:0005741">
    <property type="term" value="C:mitochondrial outer membrane"/>
    <property type="evidence" value="ECO:0007669"/>
    <property type="project" value="TreeGrafter"/>
</dbReference>
<feature type="domain" description="THIF-type NAD/FAD binding fold" evidence="2">
    <location>
        <begin position="83"/>
        <end position="326"/>
    </location>
</feature>
<dbReference type="EMBL" id="GL349462">
    <property type="protein sequence ID" value="KNC50825.1"/>
    <property type="molecule type" value="Genomic_DNA"/>
</dbReference>
<feature type="region of interest" description="Disordered" evidence="1">
    <location>
        <begin position="33"/>
        <end position="54"/>
    </location>
</feature>
<dbReference type="InterPro" id="IPR045886">
    <property type="entry name" value="ThiF/MoeB/HesA"/>
</dbReference>
<protein>
    <recommendedName>
        <fullName evidence="2">THIF-type NAD/FAD binding fold domain-containing protein</fullName>
    </recommendedName>
</protein>
<dbReference type="AlphaFoldDB" id="A0A0L0DF22"/>
<dbReference type="CDD" id="cd00755">
    <property type="entry name" value="YgdL_like"/>
    <property type="match status" value="1"/>
</dbReference>
<evidence type="ECO:0000259" key="2">
    <source>
        <dbReference type="Pfam" id="PF00899"/>
    </source>
</evidence>
<dbReference type="GeneID" id="25565815"/>
<accession>A0A0L0DF22</accession>
<dbReference type="eggNOG" id="KOG2018">
    <property type="taxonomic scope" value="Eukaryota"/>
</dbReference>
<feature type="region of interest" description="Disordered" evidence="1">
    <location>
        <begin position="334"/>
        <end position="357"/>
    </location>
</feature>
<dbReference type="GO" id="GO:0061504">
    <property type="term" value="P:cyclic threonylcarbamoyladenosine biosynthetic process"/>
    <property type="evidence" value="ECO:0007669"/>
    <property type="project" value="TreeGrafter"/>
</dbReference>